<sequence>MVVDFSHERRLKRIRTSKCHKFVDKIIIGCLVGETEVGTVSGFVGFLGGIRDVGDLPNLFDRRSICNIESIGLSGIFFNVITSEVHLGIVKS</sequence>
<accession>A0A645H0V3</accession>
<proteinExistence type="predicted"/>
<organism evidence="1">
    <name type="scientific">bioreactor metagenome</name>
    <dbReference type="NCBI Taxonomy" id="1076179"/>
    <lineage>
        <taxon>unclassified sequences</taxon>
        <taxon>metagenomes</taxon>
        <taxon>ecological metagenomes</taxon>
    </lineage>
</organism>
<protein>
    <submittedName>
        <fullName evidence="1">Uncharacterized protein</fullName>
    </submittedName>
</protein>
<name>A0A645H0V3_9ZZZZ</name>
<gene>
    <name evidence="1" type="ORF">SDC9_179798</name>
</gene>
<comment type="caution">
    <text evidence="1">The sequence shown here is derived from an EMBL/GenBank/DDBJ whole genome shotgun (WGS) entry which is preliminary data.</text>
</comment>
<dbReference type="EMBL" id="VSSQ01084258">
    <property type="protein sequence ID" value="MPN32320.1"/>
    <property type="molecule type" value="Genomic_DNA"/>
</dbReference>
<reference evidence="1" key="1">
    <citation type="submission" date="2019-08" db="EMBL/GenBank/DDBJ databases">
        <authorList>
            <person name="Kucharzyk K."/>
            <person name="Murdoch R.W."/>
            <person name="Higgins S."/>
            <person name="Loffler F."/>
        </authorList>
    </citation>
    <scope>NUCLEOTIDE SEQUENCE</scope>
</reference>
<dbReference type="AlphaFoldDB" id="A0A645H0V3"/>
<evidence type="ECO:0000313" key="1">
    <source>
        <dbReference type="EMBL" id="MPN32320.1"/>
    </source>
</evidence>